<keyword evidence="3" id="KW-1185">Reference proteome</keyword>
<protein>
    <recommendedName>
        <fullName evidence="4">BAHD acyltransferase</fullName>
    </recommendedName>
</protein>
<dbReference type="SMR" id="A0A0J8B7W3"/>
<dbReference type="KEGG" id="bvg:104883708"/>
<dbReference type="eggNOG" id="ENOG502QT1Q">
    <property type="taxonomic scope" value="Eukaryota"/>
</dbReference>
<name>A0A0J8B7W3_BETVV</name>
<accession>A0A0J8B7W3</accession>
<dbReference type="Pfam" id="PF02458">
    <property type="entry name" value="Transferase"/>
    <property type="match status" value="1"/>
</dbReference>
<reference evidence="2 3" key="1">
    <citation type="journal article" date="2014" name="Nature">
        <title>The genome of the recently domesticated crop plant sugar beet (Beta vulgaris).</title>
        <authorList>
            <person name="Dohm J.C."/>
            <person name="Minoche A.E."/>
            <person name="Holtgrawe D."/>
            <person name="Capella-Gutierrez S."/>
            <person name="Zakrzewski F."/>
            <person name="Tafer H."/>
            <person name="Rupp O."/>
            <person name="Sorensen T.R."/>
            <person name="Stracke R."/>
            <person name="Reinhardt R."/>
            <person name="Goesmann A."/>
            <person name="Kraft T."/>
            <person name="Schulz B."/>
            <person name="Stadler P.F."/>
            <person name="Schmidt T."/>
            <person name="Gabaldon T."/>
            <person name="Lehrach H."/>
            <person name="Weisshaar B."/>
            <person name="Himmelbauer H."/>
        </authorList>
    </citation>
    <scope>NUCLEOTIDE SEQUENCE [LARGE SCALE GENOMIC DNA]</scope>
    <source>
        <tissue evidence="2">Taproot</tissue>
    </source>
</reference>
<dbReference type="GO" id="GO:0016740">
    <property type="term" value="F:transferase activity"/>
    <property type="evidence" value="ECO:0007669"/>
    <property type="project" value="UniProtKB-KW"/>
</dbReference>
<gene>
    <name evidence="2" type="ORF">BVRB_002870</name>
</gene>
<dbReference type="AlphaFoldDB" id="A0A0J8B7W3"/>
<dbReference type="PANTHER" id="PTHR31896">
    <property type="entry name" value="FAMILY REGULATORY PROTEIN, PUTATIVE (AFU_ORTHOLOGUE AFUA_3G14730)-RELATED"/>
    <property type="match status" value="1"/>
</dbReference>
<evidence type="ECO:0000256" key="1">
    <source>
        <dbReference type="ARBA" id="ARBA00022679"/>
    </source>
</evidence>
<organism evidence="2 3">
    <name type="scientific">Beta vulgaris subsp. vulgaris</name>
    <name type="common">Beet</name>
    <dbReference type="NCBI Taxonomy" id="3555"/>
    <lineage>
        <taxon>Eukaryota</taxon>
        <taxon>Viridiplantae</taxon>
        <taxon>Streptophyta</taxon>
        <taxon>Embryophyta</taxon>
        <taxon>Tracheophyta</taxon>
        <taxon>Spermatophyta</taxon>
        <taxon>Magnoliopsida</taxon>
        <taxon>eudicotyledons</taxon>
        <taxon>Gunneridae</taxon>
        <taxon>Pentapetalae</taxon>
        <taxon>Caryophyllales</taxon>
        <taxon>Chenopodiaceae</taxon>
        <taxon>Betoideae</taxon>
        <taxon>Beta</taxon>
    </lineage>
</organism>
<dbReference type="InterPro" id="IPR051283">
    <property type="entry name" value="Sec_Metabolite_Acyltrans"/>
</dbReference>
<proteinExistence type="predicted"/>
<dbReference type="Gene3D" id="3.30.559.10">
    <property type="entry name" value="Chloramphenicol acetyltransferase-like domain"/>
    <property type="match status" value="2"/>
</dbReference>
<sequence length="454" mass="49966">MSQVVLISECFVRPKSEIQDSQKHHYFSPLALELLSLGNTQYGLLFKPSATFSSKNIYNNLQTSLSHALDFFYPLAGRFVTKKYEDEHSCSIFIDCRKGPGARLIHASALELSVADVAETSTDVPLVIQSFFDLGERQVNHDGHTRALLSLQLTELADGFFIGCCINHCIADGISLSHFLNILSQIFVSGAETTHVSRPPVFELPRSISESYPTLKLPFMEENEFITRFNESHLLRDRIFHFSASSMAKLKAKANAGAKNMLPTLSSYKALCGLIWRAITRARKLSCDEDTKFILTVNIRPRLNPPLSPDYFPNSVVLAIATAKVGELLTKDLGWATMLIHQQVEAVDDGAARKALVLSPGKSLTVEPPGHISFGANPVVMGGSPRFDFYGADFGFGKPVAVRTGYTNRDDGKLTSFPGCLGPNSVDLQVGIENMNELLLDEEFMSYVSSASKS</sequence>
<dbReference type="Proteomes" id="UP000035740">
    <property type="component" value="Unassembled WGS sequence"/>
</dbReference>
<evidence type="ECO:0008006" key="4">
    <source>
        <dbReference type="Google" id="ProtNLM"/>
    </source>
</evidence>
<dbReference type="PANTHER" id="PTHR31896:SF12">
    <property type="entry name" value="HXXXD-TYPE ACYL-TRANSFERASE FAMILY PROTEIN"/>
    <property type="match status" value="1"/>
</dbReference>
<dbReference type="Gramene" id="KMS96028">
    <property type="protein sequence ID" value="KMS96028"/>
    <property type="gene ID" value="BVRB_002870"/>
</dbReference>
<dbReference type="EMBL" id="KQ090415">
    <property type="protein sequence ID" value="KMS96028.1"/>
    <property type="molecule type" value="Genomic_DNA"/>
</dbReference>
<dbReference type="InterPro" id="IPR023213">
    <property type="entry name" value="CAT-like_dom_sf"/>
</dbReference>
<dbReference type="OrthoDB" id="1862401at2759"/>
<dbReference type="OMA" id="INHCCIT"/>
<keyword evidence="1" id="KW-0808">Transferase</keyword>
<evidence type="ECO:0000313" key="2">
    <source>
        <dbReference type="EMBL" id="KMS96028.1"/>
    </source>
</evidence>
<evidence type="ECO:0000313" key="3">
    <source>
        <dbReference type="Proteomes" id="UP000035740"/>
    </source>
</evidence>